<dbReference type="GO" id="GO:0003700">
    <property type="term" value="F:DNA-binding transcription factor activity"/>
    <property type="evidence" value="ECO:0007669"/>
    <property type="project" value="InterPro"/>
</dbReference>
<dbReference type="PRINTS" id="PR00035">
    <property type="entry name" value="HTHGNTR"/>
</dbReference>
<feature type="domain" description="HTH gntR-type" evidence="5">
    <location>
        <begin position="25"/>
        <end position="93"/>
    </location>
</feature>
<dbReference type="InterPro" id="IPR036388">
    <property type="entry name" value="WH-like_DNA-bd_sf"/>
</dbReference>
<evidence type="ECO:0000313" key="7">
    <source>
        <dbReference type="Proteomes" id="UP000596977"/>
    </source>
</evidence>
<dbReference type="SUPFAM" id="SSF48008">
    <property type="entry name" value="GntR ligand-binding domain-like"/>
    <property type="match status" value="1"/>
</dbReference>
<gene>
    <name evidence="6" type="ORF">GCM10011499_14990</name>
</gene>
<dbReference type="SMART" id="SM00345">
    <property type="entry name" value="HTH_GNTR"/>
    <property type="match status" value="1"/>
</dbReference>
<dbReference type="Pfam" id="PF00392">
    <property type="entry name" value="GntR"/>
    <property type="match status" value="1"/>
</dbReference>
<dbReference type="Pfam" id="PF07729">
    <property type="entry name" value="FCD"/>
    <property type="match status" value="1"/>
</dbReference>
<evidence type="ECO:0000256" key="1">
    <source>
        <dbReference type="ARBA" id="ARBA00023015"/>
    </source>
</evidence>
<evidence type="ECO:0000256" key="2">
    <source>
        <dbReference type="ARBA" id="ARBA00023125"/>
    </source>
</evidence>
<reference evidence="6 7" key="1">
    <citation type="journal article" date="2014" name="Int. J. Syst. Evol. Microbiol.">
        <title>Complete genome sequence of Corynebacterium casei LMG S-19264T (=DSM 44701T), isolated from a smear-ripened cheese.</title>
        <authorList>
            <consortium name="US DOE Joint Genome Institute (JGI-PGF)"/>
            <person name="Walter F."/>
            <person name="Albersmeier A."/>
            <person name="Kalinowski J."/>
            <person name="Ruckert C."/>
        </authorList>
    </citation>
    <scope>NUCLEOTIDE SEQUENCE [LARGE SCALE GENOMIC DNA]</scope>
    <source>
        <strain evidence="6 7">CGMCC 1.15896</strain>
    </source>
</reference>
<dbReference type="Gene3D" id="1.20.120.530">
    <property type="entry name" value="GntR ligand-binding domain-like"/>
    <property type="match status" value="1"/>
</dbReference>
<dbReference type="GO" id="GO:0003677">
    <property type="term" value="F:DNA binding"/>
    <property type="evidence" value="ECO:0007669"/>
    <property type="project" value="UniProtKB-KW"/>
</dbReference>
<dbReference type="AlphaFoldDB" id="A0A916R9L2"/>
<protein>
    <submittedName>
        <fullName evidence="6">GntR family transcriptional regulator</fullName>
    </submittedName>
</protein>
<dbReference type="PANTHER" id="PTHR43537:SF44">
    <property type="entry name" value="GNTR FAMILY REGULATORY PROTEIN"/>
    <property type="match status" value="1"/>
</dbReference>
<dbReference type="InterPro" id="IPR036390">
    <property type="entry name" value="WH_DNA-bd_sf"/>
</dbReference>
<comment type="caution">
    <text evidence="6">The sequence shown here is derived from an EMBL/GenBank/DDBJ whole genome shotgun (WGS) entry which is preliminary data.</text>
</comment>
<dbReference type="SUPFAM" id="SSF46785">
    <property type="entry name" value="Winged helix' DNA-binding domain"/>
    <property type="match status" value="1"/>
</dbReference>
<evidence type="ECO:0000313" key="6">
    <source>
        <dbReference type="EMBL" id="GGA46246.1"/>
    </source>
</evidence>
<keyword evidence="3" id="KW-0804">Transcription</keyword>
<sequence length="256" mass="27628">MSGVAQGSDGQVAPLSATKTRRKPPNFHSHVIWSLGTAIVGGTYAENQILPGDAELIQQFGVSRTVLREALKTLSAKGLIEAKARVGTRVLPRAQWNMFDSDVLSWYLEAGVTLDLLTSLAEVRMAVEPEAAALAARRRTPEQADALVYWADKMAEDGQTAQEFARNDLEFHRVVAAASGNPFMVSLSAVVEVALTASFTISSPVEGGAAFDRAVRLHRNIAEAIIEQEADVARVAMRQAIQSGVDRAYEALKPNE</sequence>
<dbReference type="CDD" id="cd07377">
    <property type="entry name" value="WHTH_GntR"/>
    <property type="match status" value="1"/>
</dbReference>
<dbReference type="EMBL" id="BMKB01000002">
    <property type="protein sequence ID" value="GGA46246.1"/>
    <property type="molecule type" value="Genomic_DNA"/>
</dbReference>
<keyword evidence="1" id="KW-0805">Transcription regulation</keyword>
<dbReference type="PROSITE" id="PS50949">
    <property type="entry name" value="HTH_GNTR"/>
    <property type="match status" value="1"/>
</dbReference>
<dbReference type="Gene3D" id="1.10.10.10">
    <property type="entry name" value="Winged helix-like DNA-binding domain superfamily/Winged helix DNA-binding domain"/>
    <property type="match status" value="1"/>
</dbReference>
<evidence type="ECO:0000256" key="4">
    <source>
        <dbReference type="SAM" id="MobiDB-lite"/>
    </source>
</evidence>
<dbReference type="PANTHER" id="PTHR43537">
    <property type="entry name" value="TRANSCRIPTIONAL REGULATOR, GNTR FAMILY"/>
    <property type="match status" value="1"/>
</dbReference>
<feature type="region of interest" description="Disordered" evidence="4">
    <location>
        <begin position="1"/>
        <end position="23"/>
    </location>
</feature>
<organism evidence="6 7">
    <name type="scientific">Pelagibacterium lentulum</name>
    <dbReference type="NCBI Taxonomy" id="2029865"/>
    <lineage>
        <taxon>Bacteria</taxon>
        <taxon>Pseudomonadati</taxon>
        <taxon>Pseudomonadota</taxon>
        <taxon>Alphaproteobacteria</taxon>
        <taxon>Hyphomicrobiales</taxon>
        <taxon>Devosiaceae</taxon>
        <taxon>Pelagibacterium</taxon>
    </lineage>
</organism>
<dbReference type="InterPro" id="IPR008920">
    <property type="entry name" value="TF_FadR/GntR_C"/>
</dbReference>
<name>A0A916R9L2_9HYPH</name>
<dbReference type="OrthoDB" id="9028214at2"/>
<proteinExistence type="predicted"/>
<dbReference type="InterPro" id="IPR000524">
    <property type="entry name" value="Tscrpt_reg_HTH_GntR"/>
</dbReference>
<dbReference type="RefSeq" id="WP_127073996.1">
    <property type="nucleotide sequence ID" value="NZ_BMKB01000002.1"/>
</dbReference>
<accession>A0A916R9L2</accession>
<evidence type="ECO:0000256" key="3">
    <source>
        <dbReference type="ARBA" id="ARBA00023163"/>
    </source>
</evidence>
<dbReference type="InterPro" id="IPR011711">
    <property type="entry name" value="GntR_C"/>
</dbReference>
<keyword evidence="2" id="KW-0238">DNA-binding</keyword>
<dbReference type="SMART" id="SM00895">
    <property type="entry name" value="FCD"/>
    <property type="match status" value="1"/>
</dbReference>
<keyword evidence="7" id="KW-1185">Reference proteome</keyword>
<evidence type="ECO:0000259" key="5">
    <source>
        <dbReference type="PROSITE" id="PS50949"/>
    </source>
</evidence>
<dbReference type="Proteomes" id="UP000596977">
    <property type="component" value="Unassembled WGS sequence"/>
</dbReference>